<dbReference type="InterPro" id="IPR004358">
    <property type="entry name" value="Sig_transdc_His_kin-like_C"/>
</dbReference>
<evidence type="ECO:0000256" key="4">
    <source>
        <dbReference type="ARBA" id="ARBA00022679"/>
    </source>
</evidence>
<accession>A0ABD6D278</accession>
<proteinExistence type="predicted"/>
<dbReference type="PANTHER" id="PTHR42878">
    <property type="entry name" value="TWO-COMPONENT HISTIDINE KINASE"/>
    <property type="match status" value="1"/>
</dbReference>
<evidence type="ECO:0000256" key="11">
    <source>
        <dbReference type="ARBA" id="ARBA00023136"/>
    </source>
</evidence>
<dbReference type="RefSeq" id="WP_256397266.1">
    <property type="nucleotide sequence ID" value="NZ_JANHDJ010000007.1"/>
</dbReference>
<dbReference type="InterPro" id="IPR035965">
    <property type="entry name" value="PAS-like_dom_sf"/>
</dbReference>
<dbReference type="GO" id="GO:0005524">
    <property type="term" value="F:ATP binding"/>
    <property type="evidence" value="ECO:0007669"/>
    <property type="project" value="UniProtKB-KW"/>
</dbReference>
<keyword evidence="8" id="KW-0067">ATP-binding</keyword>
<dbReference type="EC" id="2.7.13.3" evidence="3"/>
<dbReference type="CDD" id="cd00075">
    <property type="entry name" value="HATPase"/>
    <property type="match status" value="1"/>
</dbReference>
<gene>
    <name evidence="14" type="ORF">ACFSBW_00035</name>
</gene>
<evidence type="ECO:0000256" key="7">
    <source>
        <dbReference type="ARBA" id="ARBA00022777"/>
    </source>
</evidence>
<dbReference type="SMART" id="SM00091">
    <property type="entry name" value="PAS"/>
    <property type="match status" value="1"/>
</dbReference>
<comment type="subcellular location">
    <subcellularLocation>
        <location evidence="2">Membrane</location>
        <topology evidence="2">Multi-pass membrane protein</topology>
    </subcellularLocation>
</comment>
<dbReference type="SUPFAM" id="SSF55785">
    <property type="entry name" value="PYP-like sensor domain (PAS domain)"/>
    <property type="match status" value="1"/>
</dbReference>
<name>A0ABD6D278_9EURY</name>
<sequence length="576" mass="62483">MAVSVPWPAVGSFVAGVISIFFLRYLWPYRDEKGANYFMGVIGCVTLWTVSYGLALLVFEPTLRFAFEIPIWLGLNGSAVFFLAFAFEYTGRTQAVESPLMRGLVGFQLFTTALVATNPIHGLVWSEYSIEPVAGVAGVAVTNEPLLFAILLITGMITTAGIVLLADAFASYGPLYRYQTLAIAVSPIPVFAGIVLWAVQIGPVPELNLAPLLFPVHLGLDMYAFFRRNMFELTPAARRAGDQTAIDDLGIGVVIVDDDAQIINLNETAAEIFDHDKRTLLGAPLDSICPEIDLSATGQRMQRRGERRQREYAVSLSEISDSGGNPVGHTVTLQDITTERQREQRLAVLNRVLRHNLRNDLNVASGYLDIVRERTDSEQVKDMLGVAARNVEGVLELGEKARSVERTLNADELGTEPVEIAPLVDDIATSLTEDHGGTVDNRVPTDLAIETNPQLLRSLFANLIENGLEHSETNKPAVTVDVVVDCHSARFDIRDNGPGIPAHELDVIDEGEETDLEHGSGIGLWLVTWASTALGGSVSFDTGEDGTTVTVTLPDVVESAVDGETDSTAERQPPAS</sequence>
<keyword evidence="10" id="KW-0902">Two-component regulatory system</keyword>
<dbReference type="EMBL" id="JBHUDM010000001">
    <property type="protein sequence ID" value="MFD1640260.1"/>
    <property type="molecule type" value="Genomic_DNA"/>
</dbReference>
<dbReference type="GO" id="GO:0000160">
    <property type="term" value="P:phosphorelay signal transduction system"/>
    <property type="evidence" value="ECO:0007669"/>
    <property type="project" value="UniProtKB-KW"/>
</dbReference>
<evidence type="ECO:0000256" key="3">
    <source>
        <dbReference type="ARBA" id="ARBA00012438"/>
    </source>
</evidence>
<dbReference type="GO" id="GO:0016020">
    <property type="term" value="C:membrane"/>
    <property type="evidence" value="ECO:0007669"/>
    <property type="project" value="UniProtKB-SubCell"/>
</dbReference>
<feature type="transmembrane region" description="Helical" evidence="12">
    <location>
        <begin position="181"/>
        <end position="201"/>
    </location>
</feature>
<protein>
    <recommendedName>
        <fullName evidence="3">histidine kinase</fullName>
        <ecNumber evidence="3">2.7.13.3</ecNumber>
    </recommendedName>
</protein>
<keyword evidence="4" id="KW-0808">Transferase</keyword>
<keyword evidence="6" id="KW-0547">Nucleotide-binding</keyword>
<dbReference type="Pfam" id="PF16927">
    <property type="entry name" value="HisKA_7TM"/>
    <property type="match status" value="1"/>
</dbReference>
<dbReference type="AlphaFoldDB" id="A0ABD6D278"/>
<comment type="caution">
    <text evidence="14">The sequence shown here is derived from an EMBL/GenBank/DDBJ whole genome shotgun (WGS) entry which is preliminary data.</text>
</comment>
<dbReference type="NCBIfam" id="TIGR00229">
    <property type="entry name" value="sensory_box"/>
    <property type="match status" value="1"/>
</dbReference>
<dbReference type="SMART" id="SM00387">
    <property type="entry name" value="HATPase_c"/>
    <property type="match status" value="1"/>
</dbReference>
<keyword evidence="11 12" id="KW-0472">Membrane</keyword>
<reference evidence="14 15" key="1">
    <citation type="journal article" date="2019" name="Int. J. Syst. Evol. Microbiol.">
        <title>The Global Catalogue of Microorganisms (GCM) 10K type strain sequencing project: providing services to taxonomists for standard genome sequencing and annotation.</title>
        <authorList>
            <consortium name="The Broad Institute Genomics Platform"/>
            <consortium name="The Broad Institute Genome Sequencing Center for Infectious Disease"/>
            <person name="Wu L."/>
            <person name="Ma J."/>
        </authorList>
    </citation>
    <scope>NUCLEOTIDE SEQUENCE [LARGE SCALE GENOMIC DNA]</scope>
    <source>
        <strain evidence="14 15">CGMCC 1.10593</strain>
    </source>
</reference>
<evidence type="ECO:0000313" key="15">
    <source>
        <dbReference type="Proteomes" id="UP001597052"/>
    </source>
</evidence>
<feature type="transmembrane region" description="Helical" evidence="12">
    <location>
        <begin position="146"/>
        <end position="169"/>
    </location>
</feature>
<evidence type="ECO:0000313" key="14">
    <source>
        <dbReference type="EMBL" id="MFD1640260.1"/>
    </source>
</evidence>
<keyword evidence="7 14" id="KW-0418">Kinase</keyword>
<evidence type="ECO:0000256" key="8">
    <source>
        <dbReference type="ARBA" id="ARBA00022840"/>
    </source>
</evidence>
<feature type="transmembrane region" description="Helical" evidence="12">
    <location>
        <begin position="38"/>
        <end position="59"/>
    </location>
</feature>
<dbReference type="InterPro" id="IPR003594">
    <property type="entry name" value="HATPase_dom"/>
</dbReference>
<dbReference type="InterPro" id="IPR031621">
    <property type="entry name" value="HisKA_7TM"/>
</dbReference>
<dbReference type="Proteomes" id="UP001597052">
    <property type="component" value="Unassembled WGS sequence"/>
</dbReference>
<evidence type="ECO:0000256" key="10">
    <source>
        <dbReference type="ARBA" id="ARBA00023012"/>
    </source>
</evidence>
<dbReference type="PRINTS" id="PR00344">
    <property type="entry name" value="BCTRLSENSOR"/>
</dbReference>
<evidence type="ECO:0000256" key="5">
    <source>
        <dbReference type="ARBA" id="ARBA00022692"/>
    </source>
</evidence>
<feature type="transmembrane region" description="Helical" evidence="12">
    <location>
        <begin position="103"/>
        <end position="126"/>
    </location>
</feature>
<evidence type="ECO:0000256" key="2">
    <source>
        <dbReference type="ARBA" id="ARBA00004141"/>
    </source>
</evidence>
<evidence type="ECO:0000256" key="9">
    <source>
        <dbReference type="ARBA" id="ARBA00022989"/>
    </source>
</evidence>
<evidence type="ECO:0000256" key="6">
    <source>
        <dbReference type="ARBA" id="ARBA00022741"/>
    </source>
</evidence>
<dbReference type="SUPFAM" id="SSF55874">
    <property type="entry name" value="ATPase domain of HSP90 chaperone/DNA topoisomerase II/histidine kinase"/>
    <property type="match status" value="1"/>
</dbReference>
<dbReference type="Gene3D" id="3.30.450.20">
    <property type="entry name" value="PAS domain"/>
    <property type="match status" value="1"/>
</dbReference>
<dbReference type="PANTHER" id="PTHR42878:SF7">
    <property type="entry name" value="SENSOR HISTIDINE KINASE GLRK"/>
    <property type="match status" value="1"/>
</dbReference>
<feature type="transmembrane region" description="Helical" evidence="12">
    <location>
        <begin position="71"/>
        <end position="91"/>
    </location>
</feature>
<dbReference type="PROSITE" id="PS50109">
    <property type="entry name" value="HIS_KIN"/>
    <property type="match status" value="1"/>
</dbReference>
<evidence type="ECO:0000256" key="1">
    <source>
        <dbReference type="ARBA" id="ARBA00000085"/>
    </source>
</evidence>
<keyword evidence="15" id="KW-1185">Reference proteome</keyword>
<keyword evidence="5 12" id="KW-0812">Transmembrane</keyword>
<feature type="transmembrane region" description="Helical" evidence="12">
    <location>
        <begin position="6"/>
        <end position="26"/>
    </location>
</feature>
<dbReference type="InterPro" id="IPR050351">
    <property type="entry name" value="BphY/WalK/GraS-like"/>
</dbReference>
<comment type="catalytic activity">
    <reaction evidence="1">
        <text>ATP + protein L-histidine = ADP + protein N-phospho-L-histidine.</text>
        <dbReference type="EC" id="2.7.13.3"/>
    </reaction>
</comment>
<dbReference type="GO" id="GO:0004673">
    <property type="term" value="F:protein histidine kinase activity"/>
    <property type="evidence" value="ECO:0007669"/>
    <property type="project" value="UniProtKB-EC"/>
</dbReference>
<organism evidence="14 15">
    <name type="scientific">Halohasta litorea</name>
    <dbReference type="NCBI Taxonomy" id="869891"/>
    <lineage>
        <taxon>Archaea</taxon>
        <taxon>Methanobacteriati</taxon>
        <taxon>Methanobacteriota</taxon>
        <taxon>Stenosarchaea group</taxon>
        <taxon>Halobacteria</taxon>
        <taxon>Halobacteriales</taxon>
        <taxon>Haloferacaceae</taxon>
        <taxon>Halohasta</taxon>
    </lineage>
</organism>
<feature type="domain" description="Histidine kinase" evidence="13">
    <location>
        <begin position="352"/>
        <end position="557"/>
    </location>
</feature>
<dbReference type="Pfam" id="PF02518">
    <property type="entry name" value="HATPase_c"/>
    <property type="match status" value="1"/>
</dbReference>
<dbReference type="InterPro" id="IPR000014">
    <property type="entry name" value="PAS"/>
</dbReference>
<keyword evidence="9 12" id="KW-1133">Transmembrane helix</keyword>
<evidence type="ECO:0000256" key="12">
    <source>
        <dbReference type="SAM" id="Phobius"/>
    </source>
</evidence>
<dbReference type="InterPro" id="IPR005467">
    <property type="entry name" value="His_kinase_dom"/>
</dbReference>
<dbReference type="InterPro" id="IPR036890">
    <property type="entry name" value="HATPase_C_sf"/>
</dbReference>
<dbReference type="Pfam" id="PF13188">
    <property type="entry name" value="PAS_8"/>
    <property type="match status" value="1"/>
</dbReference>
<evidence type="ECO:0000259" key="13">
    <source>
        <dbReference type="PROSITE" id="PS50109"/>
    </source>
</evidence>
<dbReference type="Gene3D" id="3.30.565.10">
    <property type="entry name" value="Histidine kinase-like ATPase, C-terminal domain"/>
    <property type="match status" value="1"/>
</dbReference>